<evidence type="ECO:0000256" key="2">
    <source>
        <dbReference type="ARBA" id="ARBA00023125"/>
    </source>
</evidence>
<evidence type="ECO:0000313" key="6">
    <source>
        <dbReference type="Proteomes" id="UP000609121"/>
    </source>
</evidence>
<evidence type="ECO:0000259" key="4">
    <source>
        <dbReference type="PROSITE" id="PS50949"/>
    </source>
</evidence>
<keyword evidence="2" id="KW-0238">DNA-binding</keyword>
<accession>A0A8J6YY71</accession>
<evidence type="ECO:0000256" key="3">
    <source>
        <dbReference type="ARBA" id="ARBA00023163"/>
    </source>
</evidence>
<protein>
    <submittedName>
        <fullName evidence="5">FadR family transcriptional regulator</fullName>
    </submittedName>
</protein>
<dbReference type="InterPro" id="IPR036390">
    <property type="entry name" value="WH_DNA-bd_sf"/>
</dbReference>
<dbReference type="GO" id="GO:0003677">
    <property type="term" value="F:DNA binding"/>
    <property type="evidence" value="ECO:0007669"/>
    <property type="project" value="UniProtKB-KW"/>
</dbReference>
<evidence type="ECO:0000313" key="5">
    <source>
        <dbReference type="EMBL" id="MBE3639952.1"/>
    </source>
</evidence>
<organism evidence="5 6">
    <name type="scientific">Mangrovicoccus algicola</name>
    <dbReference type="NCBI Taxonomy" id="2771008"/>
    <lineage>
        <taxon>Bacteria</taxon>
        <taxon>Pseudomonadati</taxon>
        <taxon>Pseudomonadota</taxon>
        <taxon>Alphaproteobacteria</taxon>
        <taxon>Rhodobacterales</taxon>
        <taxon>Paracoccaceae</taxon>
        <taxon>Mangrovicoccus</taxon>
    </lineage>
</organism>
<sequence length="237" mass="25793">MSTRQISPLVSRIITDLKDRISTGECVAGARLPSEAALTATYSVSRTVVREAIAVLRAEGLVEARKGSGVFVLDRPEQGRIPFADLDIDRISSAIELLELRSAVEIRSAGLAAARRSALQLEKLIEGHRLLVGRVARGEPTREADFEFHYLIAESTQNQRFAEFLSVIRQGIVPRTVLGSSAADPVLKAPNPHLVEEHERILDAIVEGDPAAAEQGMQIHLENSLGRYRAFLRGAGA</sequence>
<dbReference type="SUPFAM" id="SSF46785">
    <property type="entry name" value="Winged helix' DNA-binding domain"/>
    <property type="match status" value="1"/>
</dbReference>
<dbReference type="Gene3D" id="1.20.120.530">
    <property type="entry name" value="GntR ligand-binding domain-like"/>
    <property type="match status" value="1"/>
</dbReference>
<name>A0A8J6YY71_9RHOB</name>
<comment type="caution">
    <text evidence="5">The sequence shown here is derived from an EMBL/GenBank/DDBJ whole genome shotgun (WGS) entry which is preliminary data.</text>
</comment>
<dbReference type="EMBL" id="JACVXA010000065">
    <property type="protein sequence ID" value="MBE3639952.1"/>
    <property type="molecule type" value="Genomic_DNA"/>
</dbReference>
<keyword evidence="6" id="KW-1185">Reference proteome</keyword>
<dbReference type="Pfam" id="PF07729">
    <property type="entry name" value="FCD"/>
    <property type="match status" value="1"/>
</dbReference>
<evidence type="ECO:0000256" key="1">
    <source>
        <dbReference type="ARBA" id="ARBA00023015"/>
    </source>
</evidence>
<dbReference type="Pfam" id="PF00392">
    <property type="entry name" value="GntR"/>
    <property type="match status" value="1"/>
</dbReference>
<dbReference type="Gene3D" id="1.10.10.10">
    <property type="entry name" value="Winged helix-like DNA-binding domain superfamily/Winged helix DNA-binding domain"/>
    <property type="match status" value="1"/>
</dbReference>
<dbReference type="InterPro" id="IPR000524">
    <property type="entry name" value="Tscrpt_reg_HTH_GntR"/>
</dbReference>
<dbReference type="PANTHER" id="PTHR43537:SF44">
    <property type="entry name" value="GNTR FAMILY REGULATORY PROTEIN"/>
    <property type="match status" value="1"/>
</dbReference>
<dbReference type="PRINTS" id="PR00035">
    <property type="entry name" value="HTHGNTR"/>
</dbReference>
<keyword evidence="3" id="KW-0804">Transcription</keyword>
<dbReference type="InterPro" id="IPR011711">
    <property type="entry name" value="GntR_C"/>
</dbReference>
<dbReference type="PROSITE" id="PS50949">
    <property type="entry name" value="HTH_GNTR"/>
    <property type="match status" value="1"/>
</dbReference>
<dbReference type="SMART" id="SM00345">
    <property type="entry name" value="HTH_GNTR"/>
    <property type="match status" value="1"/>
</dbReference>
<feature type="domain" description="HTH gntR-type" evidence="4">
    <location>
        <begin position="7"/>
        <end position="75"/>
    </location>
</feature>
<dbReference type="RefSeq" id="WP_193185255.1">
    <property type="nucleotide sequence ID" value="NZ_JACVXA010000065.1"/>
</dbReference>
<gene>
    <name evidence="5" type="ORF">ICN82_17245</name>
</gene>
<proteinExistence type="predicted"/>
<dbReference type="InterPro" id="IPR036388">
    <property type="entry name" value="WH-like_DNA-bd_sf"/>
</dbReference>
<dbReference type="SUPFAM" id="SSF48008">
    <property type="entry name" value="GntR ligand-binding domain-like"/>
    <property type="match status" value="1"/>
</dbReference>
<dbReference type="SMART" id="SM00895">
    <property type="entry name" value="FCD"/>
    <property type="match status" value="1"/>
</dbReference>
<reference evidence="5" key="1">
    <citation type="submission" date="2020-09" db="EMBL/GenBank/DDBJ databases">
        <title>A novel bacterium of genus Mangrovicoccus, isolated from South China Sea.</title>
        <authorList>
            <person name="Huang H."/>
            <person name="Mo K."/>
            <person name="Hu Y."/>
        </authorList>
    </citation>
    <scope>NUCLEOTIDE SEQUENCE</scope>
    <source>
        <strain evidence="5">HB182678</strain>
    </source>
</reference>
<dbReference type="AlphaFoldDB" id="A0A8J6YY71"/>
<dbReference type="PANTHER" id="PTHR43537">
    <property type="entry name" value="TRANSCRIPTIONAL REGULATOR, GNTR FAMILY"/>
    <property type="match status" value="1"/>
</dbReference>
<dbReference type="GO" id="GO:0003700">
    <property type="term" value="F:DNA-binding transcription factor activity"/>
    <property type="evidence" value="ECO:0007669"/>
    <property type="project" value="InterPro"/>
</dbReference>
<keyword evidence="1" id="KW-0805">Transcription regulation</keyword>
<dbReference type="Proteomes" id="UP000609121">
    <property type="component" value="Unassembled WGS sequence"/>
</dbReference>
<dbReference type="CDD" id="cd07377">
    <property type="entry name" value="WHTH_GntR"/>
    <property type="match status" value="1"/>
</dbReference>
<dbReference type="InterPro" id="IPR008920">
    <property type="entry name" value="TF_FadR/GntR_C"/>
</dbReference>